<dbReference type="RefSeq" id="WP_289267564.1">
    <property type="nucleotide sequence ID" value="NZ_OX365700.1"/>
</dbReference>
<organism evidence="4 5">
    <name type="scientific">Nitrospira tepida</name>
    <dbReference type="NCBI Taxonomy" id="2973512"/>
    <lineage>
        <taxon>Bacteria</taxon>
        <taxon>Pseudomonadati</taxon>
        <taxon>Nitrospirota</taxon>
        <taxon>Nitrospiria</taxon>
        <taxon>Nitrospirales</taxon>
        <taxon>Nitrospiraceae</taxon>
        <taxon>Nitrospira</taxon>
    </lineage>
</organism>
<protein>
    <submittedName>
        <fullName evidence="4">1L-myo-inositol-1-phosphate cytidylyltransferase</fullName>
    </submittedName>
</protein>
<reference evidence="4" key="1">
    <citation type="submission" date="2022-10" db="EMBL/GenBank/DDBJ databases">
        <authorList>
            <person name="Koch H."/>
        </authorList>
    </citation>
    <scope>NUCLEOTIDE SEQUENCE</scope>
    <source>
        <strain evidence="4">DNF</strain>
    </source>
</reference>
<keyword evidence="1 2" id="KW-0808">Transferase</keyword>
<evidence type="ECO:0000256" key="2">
    <source>
        <dbReference type="RuleBase" id="RU003750"/>
    </source>
</evidence>
<keyword evidence="5" id="KW-1185">Reference proteome</keyword>
<proteinExistence type="inferred from homology"/>
<feature type="transmembrane region" description="Helical" evidence="3">
    <location>
        <begin position="404"/>
        <end position="428"/>
    </location>
</feature>
<dbReference type="Pfam" id="PF01066">
    <property type="entry name" value="CDP-OH_P_transf"/>
    <property type="match status" value="1"/>
</dbReference>
<feature type="transmembrane region" description="Helical" evidence="3">
    <location>
        <begin position="312"/>
        <end position="330"/>
    </location>
</feature>
<dbReference type="GO" id="GO:0008654">
    <property type="term" value="P:phospholipid biosynthetic process"/>
    <property type="evidence" value="ECO:0007669"/>
    <property type="project" value="InterPro"/>
</dbReference>
<dbReference type="KEGG" id="nti:DNFV4_01008"/>
<feature type="transmembrane region" description="Helical" evidence="3">
    <location>
        <begin position="474"/>
        <end position="494"/>
    </location>
</feature>
<dbReference type="AlphaFoldDB" id="A0AA86MX93"/>
<comment type="similarity">
    <text evidence="2">Belongs to the CDP-alcohol phosphatidyltransferase class-I family.</text>
</comment>
<name>A0AA86MX93_9BACT</name>
<dbReference type="InterPro" id="IPR048254">
    <property type="entry name" value="CDP_ALCOHOL_P_TRANSF_CS"/>
</dbReference>
<dbReference type="PROSITE" id="PS00379">
    <property type="entry name" value="CDP_ALCOHOL_P_TRANSF"/>
    <property type="match status" value="1"/>
</dbReference>
<sequence length="502" mass="53964">MSQSALQRFAQTRELTSAILLTARNVFTPTPVSVHTGISPLTRIAGVTIFQRGLLTLQRAGVNQIFVLAGDEAETLKAVVRDGPPITAGIRWIPVREFPLDDPRTWETLAADAKGACLVIGPQAAFSRNLIETLRGQGPIEDLTLVLQPEDRRRIGPGQSDRAGRVDRAVPTKRDRLARLAAIGLGGERGAQEGFTGRLAAELMVLPAGLFSKGQPLADSLLAQSGEEQRAEGDPLLSRLVELAAAERRIRIVEAAPDANLWARDVHDAGDASAVERDLYRSLKGHFEGIVDRYFNRKLSPFFTKLFLKLKLSPNAITVAATLIGLAGAACFGMGTYAAGLLGALLFQLAAVIDCCDGEVARLTFTESPLGAKLDLVLDNVVHMAVFAGIAYGAYQAHAASEQAWLYLALGAVAVIFNALACWLVTRLAAHPGAPAGASTARWKWTDFLLKNIATRDFSMVVLLFAAIGRLDWFLLLAVIGSTLFGLVLIWLVFSARSPRVA</sequence>
<keyword evidence="3" id="KW-1133">Transmembrane helix</keyword>
<dbReference type="GO" id="GO:0016020">
    <property type="term" value="C:membrane"/>
    <property type="evidence" value="ECO:0007669"/>
    <property type="project" value="InterPro"/>
</dbReference>
<keyword evidence="3" id="KW-0812">Transmembrane</keyword>
<dbReference type="InterPro" id="IPR043130">
    <property type="entry name" value="CDP-OH_PTrfase_TM_dom"/>
</dbReference>
<dbReference type="Gene3D" id="1.20.120.1760">
    <property type="match status" value="1"/>
</dbReference>
<keyword evidence="3" id="KW-0472">Membrane</keyword>
<evidence type="ECO:0000256" key="3">
    <source>
        <dbReference type="SAM" id="Phobius"/>
    </source>
</evidence>
<dbReference type="GO" id="GO:0016780">
    <property type="term" value="F:phosphotransferase activity, for other substituted phosphate groups"/>
    <property type="evidence" value="ECO:0007669"/>
    <property type="project" value="InterPro"/>
</dbReference>
<evidence type="ECO:0000313" key="5">
    <source>
        <dbReference type="Proteomes" id="UP001179121"/>
    </source>
</evidence>
<dbReference type="GO" id="GO:0016779">
    <property type="term" value="F:nucleotidyltransferase activity"/>
    <property type="evidence" value="ECO:0007669"/>
    <property type="project" value="UniProtKB-KW"/>
</dbReference>
<evidence type="ECO:0000313" key="4">
    <source>
        <dbReference type="EMBL" id="CAI4030580.1"/>
    </source>
</evidence>
<accession>A0AA86MX93</accession>
<dbReference type="EMBL" id="OX365700">
    <property type="protein sequence ID" value="CAI4030580.1"/>
    <property type="molecule type" value="Genomic_DNA"/>
</dbReference>
<dbReference type="Proteomes" id="UP001179121">
    <property type="component" value="Chromosome"/>
</dbReference>
<evidence type="ECO:0000256" key="1">
    <source>
        <dbReference type="ARBA" id="ARBA00022679"/>
    </source>
</evidence>
<gene>
    <name evidence="4" type="ORF">DNFV4_01008</name>
</gene>
<keyword evidence="4" id="KW-0548">Nucleotidyltransferase</keyword>
<dbReference type="InterPro" id="IPR000462">
    <property type="entry name" value="CDP-OH_P_trans"/>
</dbReference>